<evidence type="ECO:0000256" key="1">
    <source>
        <dbReference type="SAM" id="Phobius"/>
    </source>
</evidence>
<name>A0A2P2PPQ9_RHIMU</name>
<accession>A0A2P2PPQ9</accession>
<keyword evidence="1" id="KW-0812">Transmembrane</keyword>
<keyword evidence="1" id="KW-1133">Transmembrane helix</keyword>
<feature type="transmembrane region" description="Helical" evidence="1">
    <location>
        <begin position="12"/>
        <end position="31"/>
    </location>
</feature>
<organism evidence="2">
    <name type="scientific">Rhizophora mucronata</name>
    <name type="common">Asiatic mangrove</name>
    <dbReference type="NCBI Taxonomy" id="61149"/>
    <lineage>
        <taxon>Eukaryota</taxon>
        <taxon>Viridiplantae</taxon>
        <taxon>Streptophyta</taxon>
        <taxon>Embryophyta</taxon>
        <taxon>Tracheophyta</taxon>
        <taxon>Spermatophyta</taxon>
        <taxon>Magnoliopsida</taxon>
        <taxon>eudicotyledons</taxon>
        <taxon>Gunneridae</taxon>
        <taxon>Pentapetalae</taxon>
        <taxon>rosids</taxon>
        <taxon>fabids</taxon>
        <taxon>Malpighiales</taxon>
        <taxon>Rhizophoraceae</taxon>
        <taxon>Rhizophora</taxon>
    </lineage>
</organism>
<dbReference type="EMBL" id="GGEC01076210">
    <property type="protein sequence ID" value="MBX56694.1"/>
    <property type="molecule type" value="Transcribed_RNA"/>
</dbReference>
<evidence type="ECO:0000313" key="2">
    <source>
        <dbReference type="EMBL" id="MBX56694.1"/>
    </source>
</evidence>
<keyword evidence="1" id="KW-0472">Membrane</keyword>
<sequence length="36" mass="4005">MLDNPSVEFNAISFHLLYFLFSVFLFGPGVIGKLGN</sequence>
<reference evidence="2" key="1">
    <citation type="submission" date="2018-02" db="EMBL/GenBank/DDBJ databases">
        <title>Rhizophora mucronata_Transcriptome.</title>
        <authorList>
            <person name="Meera S.P."/>
            <person name="Sreeshan A."/>
            <person name="Augustine A."/>
        </authorList>
    </citation>
    <scope>NUCLEOTIDE SEQUENCE</scope>
    <source>
        <tissue evidence="2">Leaf</tissue>
    </source>
</reference>
<dbReference type="AlphaFoldDB" id="A0A2P2PPQ9"/>
<protein>
    <submittedName>
        <fullName evidence="2">Uncharacterized protein</fullName>
    </submittedName>
</protein>
<proteinExistence type="predicted"/>